<feature type="domain" description="PDZ" evidence="1">
    <location>
        <begin position="43"/>
        <end position="142"/>
    </location>
</feature>
<evidence type="ECO:0000259" key="1">
    <source>
        <dbReference type="PROSITE" id="PS50106"/>
    </source>
</evidence>
<dbReference type="Proteomes" id="UP000217265">
    <property type="component" value="Chromosome"/>
</dbReference>
<dbReference type="PROSITE" id="PS50106">
    <property type="entry name" value="PDZ"/>
    <property type="match status" value="1"/>
</dbReference>
<dbReference type="Gene3D" id="2.30.42.10">
    <property type="match status" value="1"/>
</dbReference>
<organism evidence="2 3">
    <name type="scientific">Nibricoccus aquaticus</name>
    <dbReference type="NCBI Taxonomy" id="2576891"/>
    <lineage>
        <taxon>Bacteria</taxon>
        <taxon>Pseudomonadati</taxon>
        <taxon>Verrucomicrobiota</taxon>
        <taxon>Opitutia</taxon>
        <taxon>Opitutales</taxon>
        <taxon>Opitutaceae</taxon>
        <taxon>Nibricoccus</taxon>
    </lineage>
</organism>
<dbReference type="AlphaFoldDB" id="A0A290QAM7"/>
<evidence type="ECO:0000313" key="2">
    <source>
        <dbReference type="EMBL" id="ATC64250.1"/>
    </source>
</evidence>
<dbReference type="EMBL" id="CP023344">
    <property type="protein sequence ID" value="ATC64250.1"/>
    <property type="molecule type" value="Genomic_DNA"/>
</dbReference>
<name>A0A290QAM7_9BACT</name>
<protein>
    <recommendedName>
        <fullName evidence="1">PDZ domain-containing protein</fullName>
    </recommendedName>
</protein>
<dbReference type="SUPFAM" id="SSF50156">
    <property type="entry name" value="PDZ domain-like"/>
    <property type="match status" value="1"/>
</dbReference>
<sequence length="168" mass="17852">MLGVSMKIHAPIYRRVSRLAALVVAWVLVAGASAQVRDGVPGPALIEKDGAAERPALKEVPFLGVSTHRADTEVAAKGKSARGTGLVVERVMVGSPAEGILKPQDLLTRLDGEELVDPRQLGVLIRSRAEGVEVALTVVRAGKEQVVRVKLGRRAMPPLPERARPALP</sequence>
<dbReference type="InterPro" id="IPR036034">
    <property type="entry name" value="PDZ_sf"/>
</dbReference>
<reference evidence="2 3" key="1">
    <citation type="submission" date="2017-09" db="EMBL/GenBank/DDBJ databases">
        <title>Complete genome sequence of Verrucomicrobial strain HZ-65, isolated from freshwater.</title>
        <authorList>
            <person name="Choi A."/>
        </authorList>
    </citation>
    <scope>NUCLEOTIDE SEQUENCE [LARGE SCALE GENOMIC DNA]</scope>
    <source>
        <strain evidence="2 3">HZ-65</strain>
    </source>
</reference>
<dbReference type="Pfam" id="PF13180">
    <property type="entry name" value="PDZ_2"/>
    <property type="match status" value="1"/>
</dbReference>
<dbReference type="InterPro" id="IPR001478">
    <property type="entry name" value="PDZ"/>
</dbReference>
<dbReference type="SMART" id="SM00228">
    <property type="entry name" value="PDZ"/>
    <property type="match status" value="1"/>
</dbReference>
<accession>A0A290QAM7</accession>
<gene>
    <name evidence="2" type="ORF">CMV30_09945</name>
</gene>
<dbReference type="KEGG" id="vbh:CMV30_09945"/>
<proteinExistence type="predicted"/>
<keyword evidence="3" id="KW-1185">Reference proteome</keyword>
<evidence type="ECO:0000313" key="3">
    <source>
        <dbReference type="Proteomes" id="UP000217265"/>
    </source>
</evidence>